<organism evidence="4 5">
    <name type="scientific">Acinetobacter gerneri</name>
    <dbReference type="NCBI Taxonomy" id="202952"/>
    <lineage>
        <taxon>Bacteria</taxon>
        <taxon>Pseudomonadati</taxon>
        <taxon>Pseudomonadota</taxon>
        <taxon>Gammaproteobacteria</taxon>
        <taxon>Moraxellales</taxon>
        <taxon>Moraxellaceae</taxon>
        <taxon>Acinetobacter</taxon>
    </lineage>
</organism>
<dbReference type="PANTHER" id="PTHR44196">
    <property type="entry name" value="DEHYDROGENASE/REDUCTASE SDR FAMILY MEMBER 7B"/>
    <property type="match status" value="1"/>
</dbReference>
<reference evidence="4" key="1">
    <citation type="submission" date="2023-08" db="EMBL/GenBank/DDBJ databases">
        <title>Emergence of clinically-relevant ST2 carbapenem-resistant Acinetobacter baumannii strains in hospital sewages in Zhejiang, East of China.</title>
        <authorList>
            <person name="Kaichao C."/>
            <person name="Zhang R."/>
        </authorList>
    </citation>
    <scope>NUCLEOTIDE SEQUENCE</scope>
    <source>
        <strain evidence="4">M-SY-60</strain>
    </source>
</reference>
<proteinExistence type="inferred from homology"/>
<keyword evidence="2" id="KW-0560">Oxidoreductase</keyword>
<dbReference type="InterPro" id="IPR002347">
    <property type="entry name" value="SDR_fam"/>
</dbReference>
<dbReference type="PANTHER" id="PTHR44196:SF1">
    <property type="entry name" value="DEHYDROGENASE_REDUCTASE SDR FAMILY MEMBER 7B"/>
    <property type="match status" value="1"/>
</dbReference>
<dbReference type="AlphaFoldDB" id="A0AAW8JFJ3"/>
<evidence type="ECO:0000256" key="3">
    <source>
        <dbReference type="SAM" id="Phobius"/>
    </source>
</evidence>
<keyword evidence="3" id="KW-0812">Transmembrane</keyword>
<keyword evidence="3" id="KW-1133">Transmembrane helix</keyword>
<accession>A0AAW8JFJ3</accession>
<name>A0AAW8JFJ3_9GAMM</name>
<dbReference type="GO" id="GO:0016491">
    <property type="term" value="F:oxidoreductase activity"/>
    <property type="evidence" value="ECO:0007669"/>
    <property type="project" value="UniProtKB-KW"/>
</dbReference>
<evidence type="ECO:0000313" key="4">
    <source>
        <dbReference type="EMBL" id="MDQ9070420.1"/>
    </source>
</evidence>
<comment type="caution">
    <text evidence="4">The sequence shown here is derived from an EMBL/GenBank/DDBJ whole genome shotgun (WGS) entry which is preliminary data.</text>
</comment>
<comment type="similarity">
    <text evidence="1">Belongs to the short-chain dehydrogenases/reductases (SDR) family.</text>
</comment>
<dbReference type="SUPFAM" id="SSF51735">
    <property type="entry name" value="NAD(P)-binding Rossmann-fold domains"/>
    <property type="match status" value="1"/>
</dbReference>
<evidence type="ECO:0000313" key="5">
    <source>
        <dbReference type="Proteomes" id="UP001243195"/>
    </source>
</evidence>
<evidence type="ECO:0000256" key="1">
    <source>
        <dbReference type="ARBA" id="ARBA00006484"/>
    </source>
</evidence>
<protein>
    <submittedName>
        <fullName evidence="4">SDR family NAD(P)-dependent oxidoreductase</fullName>
    </submittedName>
</protein>
<gene>
    <name evidence="4" type="ORF">RFH51_02960</name>
</gene>
<dbReference type="GO" id="GO:0016020">
    <property type="term" value="C:membrane"/>
    <property type="evidence" value="ECO:0007669"/>
    <property type="project" value="TreeGrafter"/>
</dbReference>
<feature type="transmembrane region" description="Helical" evidence="3">
    <location>
        <begin position="259"/>
        <end position="279"/>
    </location>
</feature>
<dbReference type="Proteomes" id="UP001243195">
    <property type="component" value="Unassembled WGS sequence"/>
</dbReference>
<dbReference type="RefSeq" id="WP_308955039.1">
    <property type="nucleotide sequence ID" value="NZ_JAVICY010000030.1"/>
</dbReference>
<dbReference type="Gene3D" id="3.40.50.720">
    <property type="entry name" value="NAD(P)-binding Rossmann-like Domain"/>
    <property type="match status" value="1"/>
</dbReference>
<dbReference type="InterPro" id="IPR036291">
    <property type="entry name" value="NAD(P)-bd_dom_sf"/>
</dbReference>
<dbReference type="Pfam" id="PF00106">
    <property type="entry name" value="adh_short"/>
    <property type="match status" value="1"/>
</dbReference>
<dbReference type="EMBL" id="JAVIDA010000003">
    <property type="protein sequence ID" value="MDQ9070420.1"/>
    <property type="molecule type" value="Genomic_DNA"/>
</dbReference>
<keyword evidence="3" id="KW-0472">Membrane</keyword>
<dbReference type="PRINTS" id="PR00081">
    <property type="entry name" value="GDHRDH"/>
</dbReference>
<evidence type="ECO:0000256" key="2">
    <source>
        <dbReference type="ARBA" id="ARBA00023002"/>
    </source>
</evidence>
<sequence length="287" mass="33058">MQKWIRTCIERIFFHTPHISQAKLTETFENKTILLTGATFGIGEACVRKLAQIPCQLILVARTEEKLISLKNELESSHCKIHYIVADLYDISSSELIYQQVQQFQLKIDCLIHNAGKSIQRSIWKSLDRPQDINRTIHINYLNPAHLTRLFLNDLKETSNQQHQSQILVVSTINAKLFAPPLWANYQASKSAFAEWIKAIQPELKIHNINAALIYLPLVRTRMILPTAQYASMPAMLPTKAADAILVCAAHNKHQWQPWWLSIAQLCCIVFATPIQFFYRNLLKRNM</sequence>